<dbReference type="InterPro" id="IPR013940">
    <property type="entry name" value="Spo22/ZIP4/TEX11"/>
</dbReference>
<evidence type="ECO:0000256" key="9">
    <source>
        <dbReference type="SAM" id="MobiDB-lite"/>
    </source>
</evidence>
<dbReference type="EMBL" id="JAGPUO010000008">
    <property type="protein sequence ID" value="KAG5661082.1"/>
    <property type="molecule type" value="Genomic_DNA"/>
</dbReference>
<evidence type="ECO:0000256" key="3">
    <source>
        <dbReference type="ARBA" id="ARBA00023015"/>
    </source>
</evidence>
<feature type="region of interest" description="Disordered" evidence="9">
    <location>
        <begin position="261"/>
        <end position="328"/>
    </location>
</feature>
<sequence length="1490" mass="166989">MTDRNAAAMAMSKSVKQELAKDDDGKTMDRDKSSNTAAPGNHKTPTKKRRKVNHAIDFLTPNPGSKAYHGAYIYLRQEWSGLTSLGHLIIACVYCRRSERPCTRCIKRNIGHLCHDEPRDADSKKAKSVQSTQSIQTPSVVDETDAQSDMARSSISSTMGPPPPTFDTTRQRAGSKSFGGVLGQGNPLSIVQPGQVSGLQGNMLNSGNSNANQFAGFQDAWMTAQNHFHDMPSYHPNYMIAPEVTHEFNLLNDFLHTSLLDDGGVPPEDQHSPAFKRSSQSQSEMLPRFGNNNNANSMAGGGSSTMPNVSGGAMLPPPPNAEGKNIPRPGSVVPADKAREYYLQAADPSGNDTPEERMARVLKAKYDAGLLKPFNYIKGYARLGTYLDSHIAASSKQKILRTIDRFRPLFREKAHALTDMELVYVEMWFEKQLMDYDRVFASMAVPACCWRRTGEIFRGNKEMAELIGVSVAQLRDGKIALHEILTEESMVRYWEEFGTIAFDPAHETLLTACSLKNPNSGSSHPIVKCCFSFMIRRDEHKFPSLCDLNYYLVVKAPAGPLNTTTMPPADLSTTGHIRKFEAIVEFATDLLSKLPTSCDSISIDVLLSDLNHHISTANTLVENRVVAPIENSKALRDIGRRLWNECIKARRRRDDLLQSPLRLQLHVRARVLAFLAHALAREHRRGKTKDNMQEIVYMMGLSLTLARVCVESSDLEGALVSMAKAADYIERLKGMENVNGDDQAQIRKIEAEYLTMRCALSWKQGRLDVAEHMFAKANTLLHHLDPSSAEQLADTFHSIGTDLSSRNDYDMALKWLRRALGLINEQELERLSTEGLELRMAIHHELIQALLATEAKESLQEADDLASLVESEIGDKPVVLHWKLEILQKFPSEEFNEDACASILRRMIRSLDLSDAGLGFLLHAISELRTRGPQLAVGLMGELILKKLIPSGNMNWIGKALVRRVWMAMMETDTAVSVADLIRILDQVAQEAGQCDVDAATAALSLIWKKLDASYSKKQYPESKLWCQLALHPIFSTSGDASQGKFSRRLMLCAIACNDAETAHSAFHIMPKSIQNEPLTRYLMFKVSLLNWDQNLGCQCIKFLSKLTGRSQCRDILYACVKEAQNVGHRLLTLEALKAVAETFDADSSWTINMPSVFRCTIRLIHTIESQDSDSTDQTTELAEETCRIFEKAGETAKLHPQDEKGDKIFTGLWHLIRIFRASILFVSCYPSDMSSEDDADLRLMAARCHFVIAAALVSQARTEDRVDEQLQNYLESRQHISEFENLFESHFRNDTESQVDRDLLAKLSTLFVFDFESAICLKKWDDLGQIVRKARICKDEIMYKAMGDCLLRSEALGNVVYSTMRLIINEIFSLEQFDNQRLAKYIRCMFQAILPLSDNLALQVVEQAVQIAREGSQMQKPFPAEDLDWIIPTIFNHGIDILARGDRDLCQQWTLKALDLAEYVNDGGNMRDTLRARVVKLNLSKGASD</sequence>
<dbReference type="InterPro" id="IPR001138">
    <property type="entry name" value="Zn2Cys6_DnaBD"/>
</dbReference>
<feature type="compositionally biased region" description="Polar residues" evidence="9">
    <location>
        <begin position="150"/>
        <end position="159"/>
    </location>
</feature>
<dbReference type="Gene3D" id="1.25.40.10">
    <property type="entry name" value="Tetratricopeptide repeat domain"/>
    <property type="match status" value="1"/>
</dbReference>
<evidence type="ECO:0000259" key="10">
    <source>
        <dbReference type="Pfam" id="PF24990"/>
    </source>
</evidence>
<gene>
    <name evidence="11" type="ORF">KAF25_002725</name>
</gene>
<keyword evidence="7" id="KW-0469">Meiosis</keyword>
<evidence type="ECO:0000313" key="11">
    <source>
        <dbReference type="EMBL" id="KAG5661082.1"/>
    </source>
</evidence>
<evidence type="ECO:0000256" key="5">
    <source>
        <dbReference type="ARBA" id="ARBA00023163"/>
    </source>
</evidence>
<dbReference type="GO" id="GO:0005634">
    <property type="term" value="C:nucleus"/>
    <property type="evidence" value="ECO:0007669"/>
    <property type="project" value="UniProtKB-SubCell"/>
</dbReference>
<dbReference type="GO" id="GO:0008270">
    <property type="term" value="F:zinc ion binding"/>
    <property type="evidence" value="ECO:0007669"/>
    <property type="project" value="InterPro"/>
</dbReference>
<dbReference type="InterPro" id="IPR011990">
    <property type="entry name" value="TPR-like_helical_dom_sf"/>
</dbReference>
<dbReference type="SUPFAM" id="SSF48452">
    <property type="entry name" value="TPR-like"/>
    <property type="match status" value="1"/>
</dbReference>
<feature type="compositionally biased region" description="Basic and acidic residues" evidence="9">
    <location>
        <begin position="15"/>
        <end position="33"/>
    </location>
</feature>
<keyword evidence="5" id="KW-0804">Transcription</keyword>
<comment type="subcellular location">
    <subcellularLocation>
        <location evidence="1">Nucleus</location>
    </subcellularLocation>
</comment>
<dbReference type="Pfam" id="PF24990">
    <property type="entry name" value="PAS_13"/>
    <property type="match status" value="1"/>
</dbReference>
<keyword evidence="6" id="KW-0539">Nucleus</keyword>
<dbReference type="Proteomes" id="UP000782241">
    <property type="component" value="Unassembled WGS sequence"/>
</dbReference>
<feature type="compositionally biased region" description="Polar residues" evidence="9">
    <location>
        <begin position="128"/>
        <end position="139"/>
    </location>
</feature>
<evidence type="ECO:0000256" key="1">
    <source>
        <dbReference type="ARBA" id="ARBA00004123"/>
    </source>
</evidence>
<evidence type="ECO:0000256" key="4">
    <source>
        <dbReference type="ARBA" id="ARBA00023125"/>
    </source>
</evidence>
<organism evidence="11 12">
    <name type="scientific">Fusarium avenaceum</name>
    <dbReference type="NCBI Taxonomy" id="40199"/>
    <lineage>
        <taxon>Eukaryota</taxon>
        <taxon>Fungi</taxon>
        <taxon>Dikarya</taxon>
        <taxon>Ascomycota</taxon>
        <taxon>Pezizomycotina</taxon>
        <taxon>Sordariomycetes</taxon>
        <taxon>Hypocreomycetidae</taxon>
        <taxon>Hypocreales</taxon>
        <taxon>Nectriaceae</taxon>
        <taxon>Fusarium</taxon>
        <taxon>Fusarium tricinctum species complex</taxon>
    </lineage>
</organism>
<dbReference type="GO" id="GO:0003677">
    <property type="term" value="F:DNA binding"/>
    <property type="evidence" value="ECO:0007669"/>
    <property type="project" value="UniProtKB-KW"/>
</dbReference>
<keyword evidence="3" id="KW-0805">Transcription regulation</keyword>
<keyword evidence="12" id="KW-1185">Reference proteome</keyword>
<dbReference type="PANTHER" id="PTHR40375">
    <property type="entry name" value="SPORULATION-SPECIFIC PROTEIN 22"/>
    <property type="match status" value="1"/>
</dbReference>
<dbReference type="GO" id="GO:0090173">
    <property type="term" value="P:regulation of synaptonemal complex assembly"/>
    <property type="evidence" value="ECO:0007669"/>
    <property type="project" value="InterPro"/>
</dbReference>
<dbReference type="CDD" id="cd00067">
    <property type="entry name" value="GAL4"/>
    <property type="match status" value="1"/>
</dbReference>
<evidence type="ECO:0000256" key="6">
    <source>
        <dbReference type="ARBA" id="ARBA00023242"/>
    </source>
</evidence>
<dbReference type="InterPro" id="IPR039057">
    <property type="entry name" value="Spo22/ZIP4"/>
</dbReference>
<name>A0A9P7H1L2_9HYPO</name>
<reference evidence="11" key="1">
    <citation type="submission" date="2021-04" db="EMBL/GenBank/DDBJ databases">
        <title>Draft genome of Fusarium avenaceum strain F156N33, isolated from an atmospheric sample in Virginia.</title>
        <authorList>
            <person name="Yang S."/>
            <person name="Vinatzer B.A."/>
            <person name="Coleman J."/>
        </authorList>
    </citation>
    <scope>NUCLEOTIDE SEQUENCE</scope>
    <source>
        <strain evidence="11">F156N33</strain>
    </source>
</reference>
<dbReference type="GO" id="GO:0000981">
    <property type="term" value="F:DNA-binding transcription factor activity, RNA polymerase II-specific"/>
    <property type="evidence" value="ECO:0007669"/>
    <property type="project" value="InterPro"/>
</dbReference>
<dbReference type="InterPro" id="IPR056751">
    <property type="entry name" value="PAS_13"/>
</dbReference>
<keyword evidence="4" id="KW-0238">DNA-binding</keyword>
<evidence type="ECO:0000256" key="7">
    <source>
        <dbReference type="ARBA" id="ARBA00023254"/>
    </source>
</evidence>
<feature type="region of interest" description="Disordered" evidence="9">
    <location>
        <begin position="1"/>
        <end position="52"/>
    </location>
</feature>
<keyword evidence="2" id="KW-0479">Metal-binding</keyword>
<dbReference type="Pfam" id="PF08631">
    <property type="entry name" value="SPO22"/>
    <property type="match status" value="1"/>
</dbReference>
<proteinExistence type="predicted"/>
<dbReference type="PANTHER" id="PTHR40375:SF2">
    <property type="entry name" value="SPORULATION-SPECIFIC PROTEIN 22"/>
    <property type="match status" value="1"/>
</dbReference>
<feature type="compositionally biased region" description="Basic and acidic residues" evidence="9">
    <location>
        <begin position="114"/>
        <end position="125"/>
    </location>
</feature>
<evidence type="ECO:0000313" key="12">
    <source>
        <dbReference type="Proteomes" id="UP000782241"/>
    </source>
</evidence>
<feature type="domain" description="ERT1/acuK family PAS" evidence="10">
    <location>
        <begin position="446"/>
        <end position="519"/>
    </location>
</feature>
<feature type="region of interest" description="Disordered" evidence="9">
    <location>
        <begin position="114"/>
        <end position="179"/>
    </location>
</feature>
<dbReference type="GO" id="GO:0051321">
    <property type="term" value="P:meiotic cell cycle"/>
    <property type="evidence" value="ECO:0007669"/>
    <property type="project" value="UniProtKB-KW"/>
</dbReference>
<comment type="caution">
    <text evidence="11">The sequence shown here is derived from an EMBL/GenBank/DDBJ whole genome shotgun (WGS) entry which is preliminary data.</text>
</comment>
<evidence type="ECO:0000256" key="8">
    <source>
        <dbReference type="ARBA" id="ARBA00031845"/>
    </source>
</evidence>
<evidence type="ECO:0000256" key="2">
    <source>
        <dbReference type="ARBA" id="ARBA00022723"/>
    </source>
</evidence>
<protein>
    <recommendedName>
        <fullName evidence="8">Protein ZIP4 homolog</fullName>
    </recommendedName>
</protein>
<accession>A0A9P7H1L2</accession>